<name>A0A0F8ZZ30_9ZZZZ</name>
<sequence>DTVFRNRFRFIVNQRANPRRTTRGAIIDALSHFLVDTDIIQIVEPFSMNNLYFQVRLEGVVSVVDSLFINSLTQGFIDQNFISGPGIGEVISYVGLLIERIKAAGVDFDILFIDQDSVTLDSDCIIGTVQMYLDSDALVLLVGSMTLNSDAVVV</sequence>
<dbReference type="AlphaFoldDB" id="A0A0F8ZZ30"/>
<comment type="caution">
    <text evidence="1">The sequence shown here is derived from an EMBL/GenBank/DDBJ whole genome shotgun (WGS) entry which is preliminary data.</text>
</comment>
<feature type="non-terminal residue" evidence="1">
    <location>
        <position position="1"/>
    </location>
</feature>
<proteinExistence type="predicted"/>
<gene>
    <name evidence="1" type="ORF">LCGC14_2716200</name>
</gene>
<organism evidence="1">
    <name type="scientific">marine sediment metagenome</name>
    <dbReference type="NCBI Taxonomy" id="412755"/>
    <lineage>
        <taxon>unclassified sequences</taxon>
        <taxon>metagenomes</taxon>
        <taxon>ecological metagenomes</taxon>
    </lineage>
</organism>
<accession>A0A0F8ZZ30</accession>
<evidence type="ECO:0000313" key="1">
    <source>
        <dbReference type="EMBL" id="KKK91115.1"/>
    </source>
</evidence>
<protein>
    <submittedName>
        <fullName evidence="1">Uncharacterized protein</fullName>
    </submittedName>
</protein>
<dbReference type="EMBL" id="LAZR01048796">
    <property type="protein sequence ID" value="KKK91115.1"/>
    <property type="molecule type" value="Genomic_DNA"/>
</dbReference>
<reference evidence="1" key="1">
    <citation type="journal article" date="2015" name="Nature">
        <title>Complex archaea that bridge the gap between prokaryotes and eukaryotes.</title>
        <authorList>
            <person name="Spang A."/>
            <person name="Saw J.H."/>
            <person name="Jorgensen S.L."/>
            <person name="Zaremba-Niedzwiedzka K."/>
            <person name="Martijn J."/>
            <person name="Lind A.E."/>
            <person name="van Eijk R."/>
            <person name="Schleper C."/>
            <person name="Guy L."/>
            <person name="Ettema T.J."/>
        </authorList>
    </citation>
    <scope>NUCLEOTIDE SEQUENCE</scope>
</reference>